<dbReference type="InterPro" id="IPR035897">
    <property type="entry name" value="Toll_tir_struct_dom_sf"/>
</dbReference>
<evidence type="ECO:0000313" key="3">
    <source>
        <dbReference type="Proteomes" id="UP000266302"/>
    </source>
</evidence>
<protein>
    <submittedName>
        <fullName evidence="2">TIR domain-containing protein</fullName>
    </submittedName>
</protein>
<dbReference type="SUPFAM" id="SSF52200">
    <property type="entry name" value="Toll/Interleukin receptor TIR domain"/>
    <property type="match status" value="1"/>
</dbReference>
<reference evidence="2 3" key="1">
    <citation type="submission" date="2018-09" db="EMBL/GenBank/DDBJ databases">
        <title>Draft genome of Simplicispira sp. NY-02.</title>
        <authorList>
            <person name="Im W.T."/>
        </authorList>
    </citation>
    <scope>NUCLEOTIDE SEQUENCE [LARGE SCALE GENOMIC DNA]</scope>
    <source>
        <strain evidence="2 3">NY-02</strain>
    </source>
</reference>
<evidence type="ECO:0000259" key="1">
    <source>
        <dbReference type="PROSITE" id="PS50104"/>
    </source>
</evidence>
<dbReference type="InterPro" id="IPR000157">
    <property type="entry name" value="TIR_dom"/>
</dbReference>
<dbReference type="OrthoDB" id="104289at2"/>
<dbReference type="Gene3D" id="3.40.50.10140">
    <property type="entry name" value="Toll/interleukin-1 receptor homology (TIR) domain"/>
    <property type="match status" value="1"/>
</dbReference>
<comment type="caution">
    <text evidence="2">The sequence shown here is derived from an EMBL/GenBank/DDBJ whole genome shotgun (WGS) entry which is preliminary data.</text>
</comment>
<proteinExistence type="predicted"/>
<dbReference type="GO" id="GO:0007165">
    <property type="term" value="P:signal transduction"/>
    <property type="evidence" value="ECO:0007669"/>
    <property type="project" value="InterPro"/>
</dbReference>
<gene>
    <name evidence="2" type="ORF">D3F03_02530</name>
</gene>
<dbReference type="RefSeq" id="WP_119107779.1">
    <property type="nucleotide sequence ID" value="NZ_QXJC01000001.1"/>
</dbReference>
<dbReference type="AlphaFoldDB" id="A0A398C988"/>
<dbReference type="Pfam" id="PF13676">
    <property type="entry name" value="TIR_2"/>
    <property type="match status" value="1"/>
</dbReference>
<dbReference type="Proteomes" id="UP000266302">
    <property type="component" value="Unassembled WGS sequence"/>
</dbReference>
<sequence>MSLPTRPFLVLYVAWHPAFEEGHAIAKKLYDHYRRELYSNVAGGAGLSVIYRHAPDPATSAPAVVDCSESETCAVVMLIDEHFASDEKYVSWAKDLFTQTDAIGLSARVFPIAITAGATHIGFAEQAVRWDRWSTLDHEARLRRLTSDLTYQFCRMLRAYLEHLVRPHEEETALEQYLRKVQIFLSHSKHDADGERIAKEIRQRIFAGDGLGTFFDVHDIPTGLRFDSVLLQQVKVSAVVAVHTDSFSSREWCRREIIEAKRWNVPLVVADCISDTDERGFPYMGNVPVVRMDPVKVDRIDHVIARLLDEVLKDFLWKCRVQLMQNAGTLDAVFFPRSPELVSLAGLSNQAGDRILVVYPDPPLGTEEQRLFEQIAPRYQLRSLTEWLASAKATQ</sequence>
<name>A0A398C988_9BURK</name>
<feature type="domain" description="TIR" evidence="1">
    <location>
        <begin position="179"/>
        <end position="311"/>
    </location>
</feature>
<dbReference type="PROSITE" id="PS50104">
    <property type="entry name" value="TIR"/>
    <property type="match status" value="1"/>
</dbReference>
<evidence type="ECO:0000313" key="2">
    <source>
        <dbReference type="EMBL" id="RID99329.1"/>
    </source>
</evidence>
<accession>A0A398C988</accession>
<keyword evidence="3" id="KW-1185">Reference proteome</keyword>
<organism evidence="2 3">
    <name type="scientific">Simplicispira hankyongi</name>
    <dbReference type="NCBI Taxonomy" id="2315688"/>
    <lineage>
        <taxon>Bacteria</taxon>
        <taxon>Pseudomonadati</taxon>
        <taxon>Pseudomonadota</taxon>
        <taxon>Betaproteobacteria</taxon>
        <taxon>Burkholderiales</taxon>
        <taxon>Comamonadaceae</taxon>
        <taxon>Simplicispira</taxon>
    </lineage>
</organism>
<dbReference type="EMBL" id="QXJC01000001">
    <property type="protein sequence ID" value="RID99329.1"/>
    <property type="molecule type" value="Genomic_DNA"/>
</dbReference>